<dbReference type="Pfam" id="PF11294">
    <property type="entry name" value="DUF3095"/>
    <property type="match status" value="1"/>
</dbReference>
<name>A0A3B0U047_9ZZZZ</name>
<protein>
    <recommendedName>
        <fullName evidence="3">Adenylate cyclase</fullName>
    </recommendedName>
</protein>
<evidence type="ECO:0000256" key="1">
    <source>
        <dbReference type="SAM" id="MobiDB-lite"/>
    </source>
</evidence>
<dbReference type="EMBL" id="UOEM01000052">
    <property type="protein sequence ID" value="VAW12746.1"/>
    <property type="molecule type" value="Genomic_DNA"/>
</dbReference>
<gene>
    <name evidence="2" type="ORF">MNBD_ALPHA09-421</name>
</gene>
<reference evidence="2" key="1">
    <citation type="submission" date="2018-06" db="EMBL/GenBank/DDBJ databases">
        <authorList>
            <person name="Zhirakovskaya E."/>
        </authorList>
    </citation>
    <scope>NUCLEOTIDE SEQUENCE</scope>
</reference>
<accession>A0A3B0U047</accession>
<organism evidence="2">
    <name type="scientific">hydrothermal vent metagenome</name>
    <dbReference type="NCBI Taxonomy" id="652676"/>
    <lineage>
        <taxon>unclassified sequences</taxon>
        <taxon>metagenomes</taxon>
        <taxon>ecological metagenomes</taxon>
    </lineage>
</organism>
<dbReference type="AlphaFoldDB" id="A0A3B0U047"/>
<sequence length="386" mass="41355">MDAGDFYRNIPPFHRFADAVRIKSYRPLPPDWVVAVCDVVGSTKAIHEGRYKSVNMAGAAVISALMNAFEGAEFPFVFGGDGAAAVLPLHMAKDAATAMMATRTWVEEELALRLRVGLVSVEEIREGGSDVLIARHRASPEAYYAMFAGGGVAWAEAELKAGRINLPAAPPGSRPDLTGLSCRWAPIGARDGVILSVLAEPASPSTMSQFVATVEAVLDLLSTSPRSGHPVPPDGPEYRGPGRGAELEVKARPAGMGEFAARRRIWFETLLGLVLDRTGLAVGGFDMAHYRRIVSRNSDFRKFDDGLRLTVDVETQMADRIEDLLLAAEAQGVLACGFARQDAALMTCIVPSYTTDTHMHFIDGAGGGYAAAALRLKEKRAAAVRS</sequence>
<dbReference type="InterPro" id="IPR021445">
    <property type="entry name" value="DUF3095"/>
</dbReference>
<evidence type="ECO:0000313" key="2">
    <source>
        <dbReference type="EMBL" id="VAW12746.1"/>
    </source>
</evidence>
<proteinExistence type="predicted"/>
<feature type="region of interest" description="Disordered" evidence="1">
    <location>
        <begin position="223"/>
        <end position="242"/>
    </location>
</feature>
<evidence type="ECO:0008006" key="3">
    <source>
        <dbReference type="Google" id="ProtNLM"/>
    </source>
</evidence>